<protein>
    <recommendedName>
        <fullName evidence="4">Secreted protein</fullName>
    </recommendedName>
</protein>
<proteinExistence type="predicted"/>
<feature type="signal peptide" evidence="1">
    <location>
        <begin position="1"/>
        <end position="19"/>
    </location>
</feature>
<keyword evidence="1" id="KW-0732">Signal</keyword>
<feature type="non-terminal residue" evidence="2">
    <location>
        <position position="97"/>
    </location>
</feature>
<dbReference type="Proteomes" id="UP001175211">
    <property type="component" value="Unassembled WGS sequence"/>
</dbReference>
<dbReference type="EMBL" id="JAUEPS010000074">
    <property type="protein sequence ID" value="KAK0440891.1"/>
    <property type="molecule type" value="Genomic_DNA"/>
</dbReference>
<evidence type="ECO:0008006" key="4">
    <source>
        <dbReference type="Google" id="ProtNLM"/>
    </source>
</evidence>
<keyword evidence="3" id="KW-1185">Reference proteome</keyword>
<accession>A0AA39JFK8</accession>
<sequence>MHWASMMIIILIRWALVYCSPFNLTWIPLLLSRLLADGGTEHTVRSCTVRTSWIFVMVHLDPRQRRILRVAQLKASRLLKMKQIPTVSVNCRWPWKY</sequence>
<organism evidence="2 3">
    <name type="scientific">Armillaria tabescens</name>
    <name type="common">Ringless honey mushroom</name>
    <name type="synonym">Agaricus tabescens</name>
    <dbReference type="NCBI Taxonomy" id="1929756"/>
    <lineage>
        <taxon>Eukaryota</taxon>
        <taxon>Fungi</taxon>
        <taxon>Dikarya</taxon>
        <taxon>Basidiomycota</taxon>
        <taxon>Agaricomycotina</taxon>
        <taxon>Agaricomycetes</taxon>
        <taxon>Agaricomycetidae</taxon>
        <taxon>Agaricales</taxon>
        <taxon>Marasmiineae</taxon>
        <taxon>Physalacriaceae</taxon>
        <taxon>Desarmillaria</taxon>
    </lineage>
</organism>
<name>A0AA39JFK8_ARMTA</name>
<evidence type="ECO:0000256" key="1">
    <source>
        <dbReference type="SAM" id="SignalP"/>
    </source>
</evidence>
<dbReference type="RefSeq" id="XP_060323746.1">
    <property type="nucleotide sequence ID" value="XM_060474660.1"/>
</dbReference>
<evidence type="ECO:0000313" key="3">
    <source>
        <dbReference type="Proteomes" id="UP001175211"/>
    </source>
</evidence>
<gene>
    <name evidence="2" type="ORF">EV420DRAFT_1581453</name>
</gene>
<evidence type="ECO:0000313" key="2">
    <source>
        <dbReference type="EMBL" id="KAK0440891.1"/>
    </source>
</evidence>
<dbReference type="GeneID" id="85358208"/>
<reference evidence="2" key="1">
    <citation type="submission" date="2023-06" db="EMBL/GenBank/DDBJ databases">
        <authorList>
            <consortium name="Lawrence Berkeley National Laboratory"/>
            <person name="Ahrendt S."/>
            <person name="Sahu N."/>
            <person name="Indic B."/>
            <person name="Wong-Bajracharya J."/>
            <person name="Merenyi Z."/>
            <person name="Ke H.-M."/>
            <person name="Monk M."/>
            <person name="Kocsube S."/>
            <person name="Drula E."/>
            <person name="Lipzen A."/>
            <person name="Balint B."/>
            <person name="Henrissat B."/>
            <person name="Andreopoulos B."/>
            <person name="Martin F.M."/>
            <person name="Harder C.B."/>
            <person name="Rigling D."/>
            <person name="Ford K.L."/>
            <person name="Foster G.D."/>
            <person name="Pangilinan J."/>
            <person name="Papanicolaou A."/>
            <person name="Barry K."/>
            <person name="LaButti K."/>
            <person name="Viragh M."/>
            <person name="Koriabine M."/>
            <person name="Yan M."/>
            <person name="Riley R."/>
            <person name="Champramary S."/>
            <person name="Plett K.L."/>
            <person name="Tsai I.J."/>
            <person name="Slot J."/>
            <person name="Sipos G."/>
            <person name="Plett J."/>
            <person name="Nagy L.G."/>
            <person name="Grigoriev I.V."/>
        </authorList>
    </citation>
    <scope>NUCLEOTIDE SEQUENCE</scope>
    <source>
        <strain evidence="2">CCBAS 213</strain>
    </source>
</reference>
<dbReference type="AlphaFoldDB" id="A0AA39JFK8"/>
<comment type="caution">
    <text evidence="2">The sequence shown here is derived from an EMBL/GenBank/DDBJ whole genome shotgun (WGS) entry which is preliminary data.</text>
</comment>
<feature type="chain" id="PRO_5041347352" description="Secreted protein" evidence="1">
    <location>
        <begin position="20"/>
        <end position="97"/>
    </location>
</feature>